<evidence type="ECO:0000256" key="1">
    <source>
        <dbReference type="SAM" id="Coils"/>
    </source>
</evidence>
<dbReference type="RefSeq" id="WP_115220387.1">
    <property type="nucleotide sequence ID" value="NZ_CAXYJE010000009.1"/>
</dbReference>
<evidence type="ECO:0000256" key="3">
    <source>
        <dbReference type="SAM" id="Phobius"/>
    </source>
</evidence>
<keyword evidence="5" id="KW-1185">Reference proteome</keyword>
<evidence type="ECO:0000313" key="5">
    <source>
        <dbReference type="Proteomes" id="UP000254677"/>
    </source>
</evidence>
<dbReference type="AlphaFoldDB" id="A0A378J1P9"/>
<feature type="transmembrane region" description="Helical" evidence="3">
    <location>
        <begin position="47"/>
        <end position="68"/>
    </location>
</feature>
<gene>
    <name evidence="4" type="primary">hemX</name>
    <name evidence="4" type="ORF">NCTC13292_00548</name>
</gene>
<keyword evidence="3" id="KW-1133">Transmembrane helix</keyword>
<dbReference type="InterPro" id="IPR007470">
    <property type="entry name" value="HemX"/>
</dbReference>
<proteinExistence type="predicted"/>
<feature type="coiled-coil region" evidence="1">
    <location>
        <begin position="74"/>
        <end position="133"/>
    </location>
</feature>
<feature type="region of interest" description="Disordered" evidence="2">
    <location>
        <begin position="1"/>
        <end position="41"/>
    </location>
</feature>
<dbReference type="GO" id="GO:0032259">
    <property type="term" value="P:methylation"/>
    <property type="evidence" value="ECO:0007669"/>
    <property type="project" value="UniProtKB-KW"/>
</dbReference>
<reference evidence="4 5" key="1">
    <citation type="submission" date="2018-06" db="EMBL/GenBank/DDBJ databases">
        <authorList>
            <consortium name="Pathogen Informatics"/>
            <person name="Doyle S."/>
        </authorList>
    </citation>
    <scope>NUCLEOTIDE SEQUENCE [LARGE SCALE GENOMIC DNA]</scope>
    <source>
        <strain evidence="4 5">NCTC13292</strain>
    </source>
</reference>
<organism evidence="4 5">
    <name type="scientific">Legionella donaldsonii</name>
    <dbReference type="NCBI Taxonomy" id="45060"/>
    <lineage>
        <taxon>Bacteria</taxon>
        <taxon>Pseudomonadati</taxon>
        <taxon>Pseudomonadota</taxon>
        <taxon>Gammaproteobacteria</taxon>
        <taxon>Legionellales</taxon>
        <taxon>Legionellaceae</taxon>
        <taxon>Legionella</taxon>
    </lineage>
</organism>
<dbReference type="EC" id="2.1.1.107" evidence="4"/>
<dbReference type="EMBL" id="UGOA01000001">
    <property type="protein sequence ID" value="STX40881.1"/>
    <property type="molecule type" value="Genomic_DNA"/>
</dbReference>
<keyword evidence="1" id="KW-0175">Coiled coil</keyword>
<keyword evidence="4" id="KW-0489">Methyltransferase</keyword>
<keyword evidence="3" id="KW-0472">Membrane</keyword>
<dbReference type="PANTHER" id="PTHR38043">
    <property type="entry name" value="PROTEIN HEMX"/>
    <property type="match status" value="1"/>
</dbReference>
<dbReference type="GO" id="GO:0004851">
    <property type="term" value="F:uroporphyrin-III C-methyltransferase activity"/>
    <property type="evidence" value="ECO:0007669"/>
    <property type="project" value="UniProtKB-EC"/>
</dbReference>
<keyword evidence="4" id="KW-0808">Transferase</keyword>
<evidence type="ECO:0000256" key="2">
    <source>
        <dbReference type="SAM" id="MobiDB-lite"/>
    </source>
</evidence>
<dbReference type="Pfam" id="PF04375">
    <property type="entry name" value="HemX"/>
    <property type="match status" value="1"/>
</dbReference>
<dbReference type="Proteomes" id="UP000254677">
    <property type="component" value="Unassembled WGS sequence"/>
</dbReference>
<evidence type="ECO:0000313" key="4">
    <source>
        <dbReference type="EMBL" id="STX40881.1"/>
    </source>
</evidence>
<name>A0A378J1P9_9GAMM</name>
<dbReference type="PANTHER" id="PTHR38043:SF1">
    <property type="entry name" value="PROTEIN HEMX"/>
    <property type="match status" value="1"/>
</dbReference>
<dbReference type="OrthoDB" id="5653077at2"/>
<protein>
    <submittedName>
        <fullName evidence="4">Uroporphyrin-III C-methyltransferase</fullName>
        <ecNumber evidence="4">2.1.1.107</ecNumber>
    </submittedName>
</protein>
<accession>A0A378J1P9</accession>
<keyword evidence="3" id="KW-0812">Transmembrane</keyword>
<feature type="compositionally biased region" description="Low complexity" evidence="2">
    <location>
        <begin position="10"/>
        <end position="21"/>
    </location>
</feature>
<sequence length="381" mass="42475">MANSNEAQNKASKTAPKTTTTNHDINHPIQPPSNKIEEKPAKTTTSFVPVLSLIMAGIALVSGLYAAYTSQQLHQTASQQTQMLNSEINELKRSQLEAKTHFAEAAQTSSQTQEKIETQVQELSKNLHIAMQQRLYQKQDWVLLKARYYLELAQINGHWSDDQQATIALLQQADTLLATVSNHQLFTVRQAIAREITQLQALPKIDTAGLLSQLDAAQSIISDLPIKQAFNQVATVPTKNIDTPSPTTWRDRVHDSMSLLEKLVVVRHHDEEINSLLSPVHQAVLRESIRLNLQEAQWAILQNNPQVYQLALTQAIKDVKRTFDESAESTQALIKKLQDLSQENLAPAKPVIKESLPLLNQLIESNSQTTKAAVSEGETIQ</sequence>